<dbReference type="Gene3D" id="3.30.920.50">
    <property type="entry name" value="Beta-1,3-glucanase, C-terminal domain"/>
    <property type="match status" value="1"/>
</dbReference>
<dbReference type="PANTHER" id="PTHR38165">
    <property type="match status" value="1"/>
</dbReference>
<evidence type="ECO:0000313" key="4">
    <source>
        <dbReference type="Proteomes" id="UP001320245"/>
    </source>
</evidence>
<name>A0AAN9YDE3_9PEZI</name>
<dbReference type="CDD" id="cd09220">
    <property type="entry name" value="GH64-GluB-like"/>
    <property type="match status" value="1"/>
</dbReference>
<dbReference type="InterPro" id="IPR042517">
    <property type="entry name" value="Glyco_hydro_64_N_2"/>
</dbReference>
<evidence type="ECO:0000256" key="1">
    <source>
        <dbReference type="SAM" id="MobiDB-lite"/>
    </source>
</evidence>
<feature type="region of interest" description="Disordered" evidence="1">
    <location>
        <begin position="522"/>
        <end position="546"/>
    </location>
</feature>
<protein>
    <recommendedName>
        <fullName evidence="2">GH64 domain-containing protein</fullName>
    </recommendedName>
</protein>
<feature type="compositionally biased region" description="Low complexity" evidence="1">
    <location>
        <begin position="534"/>
        <end position="546"/>
    </location>
</feature>
<dbReference type="InterPro" id="IPR037176">
    <property type="entry name" value="Osmotin/thaumatin-like_sf"/>
</dbReference>
<dbReference type="EMBL" id="JAJSPL020000028">
    <property type="protein sequence ID" value="KAK7737754.1"/>
    <property type="molecule type" value="Genomic_DNA"/>
</dbReference>
<comment type="caution">
    <text evidence="3">The sequence shown here is derived from an EMBL/GenBank/DDBJ whole genome shotgun (WGS) entry which is preliminary data.</text>
</comment>
<organism evidence="3 4">
    <name type="scientific">Cytospora paraplurivora</name>
    <dbReference type="NCBI Taxonomy" id="2898453"/>
    <lineage>
        <taxon>Eukaryota</taxon>
        <taxon>Fungi</taxon>
        <taxon>Dikarya</taxon>
        <taxon>Ascomycota</taxon>
        <taxon>Pezizomycotina</taxon>
        <taxon>Sordariomycetes</taxon>
        <taxon>Sordariomycetidae</taxon>
        <taxon>Diaporthales</taxon>
        <taxon>Cytosporaceae</taxon>
        <taxon>Cytospora</taxon>
    </lineage>
</organism>
<sequence length="661" mass="68501">MPTLDQVLQVQRDTGVLQAPSTETKTVSAQTDSTLSIALVNNTSSSTVYAYITGLASQDNNAVFLLESDGSTGYYPTSPSSTGTALSADCAIALGAPGSSKTVTIPQLSGGRIWFSKDATLTFLLNPGPALVEPSVTNTSDPNYNIFWDFCEFTFNSSQVYINITYVDFVSLPIALELENTSGTVTTVQGLPSDGLDTVCTALTSQTASDSAGWSSLIVTTSSGDNLRALSPNSGITMDSSLFSGYYQSYVDQVWSMYTDSDLQVDTQASYGTVSGSVDTSTSELTFGDAGSFAQPSAADIFSCSSGSFAVDTDELLNIAARLAAAFNRSTLLIDSVQPDDEVVSTYYTNSITNHYSRILHATNLDGKGYAFPYDDVGPSDGTDQSGSLYDSSPKLLTVTVGGPSSSSSSSTRSAAVNAREHAVRLGQRPAGRREPQHQRVVRRDSGGASPADETASESVLDLDSDSAYHGSSGGGSGSISDVDLEKGLDIAGKQEKLLVSSGEKPLPSYLLRGGGDRSGLGGSAGNVGGSGLGDKTLSSSSSLMSRPLNSFPAPAWAGRMVTSALERLEASPSYANMKPVVEVVVKLFGVFLSMSARALVSRLTMALFLVSFYLAVPAIRGYSGLDAGAGSGAGDGDGGPITVGGPMVDGVNATSILRPV</sequence>
<feature type="domain" description="GH64" evidence="2">
    <location>
        <begin position="32"/>
        <end position="403"/>
    </location>
</feature>
<dbReference type="InterPro" id="IPR037398">
    <property type="entry name" value="Glyco_hydro_64_fam"/>
</dbReference>
<dbReference type="Pfam" id="PF16483">
    <property type="entry name" value="Glyco_hydro_64"/>
    <property type="match status" value="1"/>
</dbReference>
<evidence type="ECO:0000313" key="3">
    <source>
        <dbReference type="EMBL" id="KAK7737754.1"/>
    </source>
</evidence>
<dbReference type="AlphaFoldDB" id="A0AAN9YDE3"/>
<dbReference type="PANTHER" id="PTHR38165:SF1">
    <property type="entry name" value="GLUCANASE B"/>
    <property type="match status" value="1"/>
</dbReference>
<feature type="compositionally biased region" description="Gly residues" evidence="1">
    <location>
        <begin position="522"/>
        <end position="533"/>
    </location>
</feature>
<accession>A0AAN9YDE3</accession>
<evidence type="ECO:0000259" key="2">
    <source>
        <dbReference type="PROSITE" id="PS52006"/>
    </source>
</evidence>
<feature type="compositionally biased region" description="Polar residues" evidence="1">
    <location>
        <begin position="382"/>
        <end position="391"/>
    </location>
</feature>
<dbReference type="Gene3D" id="2.60.110.10">
    <property type="entry name" value="Thaumatin"/>
    <property type="match status" value="1"/>
</dbReference>
<dbReference type="Proteomes" id="UP001320245">
    <property type="component" value="Unassembled WGS sequence"/>
</dbReference>
<reference evidence="3 4" key="1">
    <citation type="journal article" date="2023" name="PLoS ONE">
        <title>Cytospora paraplurivora sp. nov. isolated from orchards with fruit tree decline syndrome in Ontario, Canada.</title>
        <authorList>
            <person name="Ilyukhin E."/>
            <person name="Nguyen H.D.T."/>
            <person name="Castle A.J."/>
            <person name="Ellouze W."/>
        </authorList>
    </citation>
    <scope>NUCLEOTIDE SEQUENCE [LARGE SCALE GENOMIC DNA]</scope>
    <source>
        <strain evidence="3 4">FDS-564</strain>
    </source>
</reference>
<gene>
    <name evidence="3" type="ORF">SLS53_006374</name>
</gene>
<keyword evidence="4" id="KW-1185">Reference proteome</keyword>
<dbReference type="InterPro" id="IPR032477">
    <property type="entry name" value="Glyco_hydro_64"/>
</dbReference>
<feature type="region of interest" description="Disordered" evidence="1">
    <location>
        <begin position="376"/>
        <end position="459"/>
    </location>
</feature>
<proteinExistence type="predicted"/>
<feature type="compositionally biased region" description="Basic and acidic residues" evidence="1">
    <location>
        <begin position="432"/>
        <end position="446"/>
    </location>
</feature>
<dbReference type="PROSITE" id="PS52006">
    <property type="entry name" value="GH64"/>
    <property type="match status" value="1"/>
</dbReference>